<dbReference type="InterPro" id="IPR016181">
    <property type="entry name" value="Acyl_CoA_acyltransferase"/>
</dbReference>
<sequence length="263" mass="28625">MKLNENTAISTSKVLLVPYDAHHVPQYHHWMEDPAIQEATASEPLTLEEEYENQQSWRTSSDKLTFIVCQPVPVLPGSSSNGGDSEKDQQPPIIAGKADAADRMVGDINLFLTPWEDDIDGADNSTPAPSDRKDYVVGEVDIMIADLANRGKGLGKAAVSAFLLFIRRNLRAILDEYAAGTGRGVAGKTRRPEMRAFMVKIKATNVGSMALFTGLGFVQRGEVNYFGEVEMGLDLLNGLGTAVGDDASGGYREVIYDRSKLET</sequence>
<organism evidence="5 6">
    <name type="scientific">Pseudomassariella vexata</name>
    <dbReference type="NCBI Taxonomy" id="1141098"/>
    <lineage>
        <taxon>Eukaryota</taxon>
        <taxon>Fungi</taxon>
        <taxon>Dikarya</taxon>
        <taxon>Ascomycota</taxon>
        <taxon>Pezizomycotina</taxon>
        <taxon>Sordariomycetes</taxon>
        <taxon>Xylariomycetidae</taxon>
        <taxon>Amphisphaeriales</taxon>
        <taxon>Pseudomassariaceae</taxon>
        <taxon>Pseudomassariella</taxon>
    </lineage>
</organism>
<dbReference type="PANTHER" id="PTHR13256">
    <property type="entry name" value="N-ACETYLTRANSFERASE 9"/>
    <property type="match status" value="1"/>
</dbReference>
<dbReference type="InParanoid" id="A0A1Y2EJG2"/>
<keyword evidence="6" id="KW-1185">Reference proteome</keyword>
<dbReference type="GO" id="GO:0008080">
    <property type="term" value="F:N-acetyltransferase activity"/>
    <property type="evidence" value="ECO:0007669"/>
    <property type="project" value="InterPro"/>
</dbReference>
<comment type="similarity">
    <text evidence="1">Belongs to the acetyltransferase family. GNAT subfamily.</text>
</comment>
<dbReference type="SUPFAM" id="SSF55729">
    <property type="entry name" value="Acyl-CoA N-acyltransferases (Nat)"/>
    <property type="match status" value="1"/>
</dbReference>
<evidence type="ECO:0000313" key="5">
    <source>
        <dbReference type="EMBL" id="ORY71709.1"/>
    </source>
</evidence>
<evidence type="ECO:0000259" key="4">
    <source>
        <dbReference type="Pfam" id="PF13302"/>
    </source>
</evidence>
<dbReference type="STRING" id="1141098.A0A1Y2EJG2"/>
<comment type="caution">
    <text evidence="5">The sequence shown here is derived from an EMBL/GenBank/DDBJ whole genome shotgun (WGS) entry which is preliminary data.</text>
</comment>
<name>A0A1Y2EJG2_9PEZI</name>
<gene>
    <name evidence="5" type="ORF">BCR38DRAFT_18481</name>
</gene>
<evidence type="ECO:0000313" key="6">
    <source>
        <dbReference type="Proteomes" id="UP000193689"/>
    </source>
</evidence>
<keyword evidence="3" id="KW-0012">Acyltransferase</keyword>
<dbReference type="InterPro" id="IPR000182">
    <property type="entry name" value="GNAT_dom"/>
</dbReference>
<keyword evidence="2" id="KW-0808">Transferase</keyword>
<dbReference type="PANTHER" id="PTHR13256:SF16">
    <property type="entry name" value="ALPHA_BETA-TUBULIN-N-ACETYLTRANSFERASE 9"/>
    <property type="match status" value="1"/>
</dbReference>
<dbReference type="Gene3D" id="3.40.630.30">
    <property type="match status" value="1"/>
</dbReference>
<accession>A0A1Y2EJG2</accession>
<evidence type="ECO:0000256" key="3">
    <source>
        <dbReference type="ARBA" id="ARBA00023315"/>
    </source>
</evidence>
<dbReference type="Proteomes" id="UP000193689">
    <property type="component" value="Unassembled WGS sequence"/>
</dbReference>
<dbReference type="Pfam" id="PF13302">
    <property type="entry name" value="Acetyltransf_3"/>
    <property type="match status" value="1"/>
</dbReference>
<dbReference type="OrthoDB" id="5043642at2759"/>
<reference evidence="5 6" key="1">
    <citation type="submission" date="2016-07" db="EMBL/GenBank/DDBJ databases">
        <title>Pervasive Adenine N6-methylation of Active Genes in Fungi.</title>
        <authorList>
            <consortium name="DOE Joint Genome Institute"/>
            <person name="Mondo S.J."/>
            <person name="Dannebaum R.O."/>
            <person name="Kuo R.C."/>
            <person name="Labutti K."/>
            <person name="Haridas S."/>
            <person name="Kuo A."/>
            <person name="Salamov A."/>
            <person name="Ahrendt S.R."/>
            <person name="Lipzen A."/>
            <person name="Sullivan W."/>
            <person name="Andreopoulos W.B."/>
            <person name="Clum A."/>
            <person name="Lindquist E."/>
            <person name="Daum C."/>
            <person name="Ramamoorthy G.K."/>
            <person name="Gryganskyi A."/>
            <person name="Culley D."/>
            <person name="Magnuson J.K."/>
            <person name="James T.Y."/>
            <person name="O'Malley M.A."/>
            <person name="Stajich J.E."/>
            <person name="Spatafora J.W."/>
            <person name="Visel A."/>
            <person name="Grigoriev I.V."/>
        </authorList>
    </citation>
    <scope>NUCLEOTIDE SEQUENCE [LARGE SCALE GENOMIC DNA]</scope>
    <source>
        <strain evidence="5 6">CBS 129021</strain>
    </source>
</reference>
<evidence type="ECO:0000256" key="1">
    <source>
        <dbReference type="ARBA" id="ARBA00009342"/>
    </source>
</evidence>
<dbReference type="AlphaFoldDB" id="A0A1Y2EJG2"/>
<feature type="domain" description="N-acetyltransferase" evidence="4">
    <location>
        <begin position="14"/>
        <end position="218"/>
    </location>
</feature>
<dbReference type="InterPro" id="IPR039135">
    <property type="entry name" value="NAT9-like"/>
</dbReference>
<dbReference type="RefSeq" id="XP_040721301.1">
    <property type="nucleotide sequence ID" value="XM_040853960.1"/>
</dbReference>
<evidence type="ECO:0000256" key="2">
    <source>
        <dbReference type="ARBA" id="ARBA00022679"/>
    </source>
</evidence>
<protein>
    <submittedName>
        <fullName evidence="5">GNAT domain-domain-containing protein</fullName>
    </submittedName>
</protein>
<proteinExistence type="inferred from homology"/>
<dbReference type="EMBL" id="MCFJ01000001">
    <property type="protein sequence ID" value="ORY71709.1"/>
    <property type="molecule type" value="Genomic_DNA"/>
</dbReference>
<dbReference type="GeneID" id="63770172"/>